<gene>
    <name evidence="1" type="ORF">GH808_14415</name>
</gene>
<name>A0ABR6WZ26_9FIRM</name>
<proteinExistence type="predicted"/>
<keyword evidence="2" id="KW-1185">Reference proteome</keyword>
<evidence type="ECO:0000313" key="1">
    <source>
        <dbReference type="EMBL" id="MBC3805600.1"/>
    </source>
</evidence>
<sequence>MKVIYSKPNQPIYIVKIDDYDYAMVNPFKESEKKVKHSVTPDSFFKWCSFIECTEVSEETMRAIEKAMKDDPKKENWNSEKPEQVRKWKEMMAKREKSAKK</sequence>
<dbReference type="RefSeq" id="WP_186843487.1">
    <property type="nucleotide sequence ID" value="NZ_WJBC01000037.1"/>
</dbReference>
<comment type="caution">
    <text evidence="1">The sequence shown here is derived from an EMBL/GenBank/DDBJ whole genome shotgun (WGS) entry which is preliminary data.</text>
</comment>
<dbReference type="Proteomes" id="UP000603234">
    <property type="component" value="Unassembled WGS sequence"/>
</dbReference>
<organism evidence="1 2">
    <name type="scientific">Acetobacterium fimetarium</name>
    <dbReference type="NCBI Taxonomy" id="52691"/>
    <lineage>
        <taxon>Bacteria</taxon>
        <taxon>Bacillati</taxon>
        <taxon>Bacillota</taxon>
        <taxon>Clostridia</taxon>
        <taxon>Eubacteriales</taxon>
        <taxon>Eubacteriaceae</taxon>
        <taxon>Acetobacterium</taxon>
    </lineage>
</organism>
<accession>A0ABR6WZ26</accession>
<protein>
    <submittedName>
        <fullName evidence="1">Uncharacterized protein</fullName>
    </submittedName>
</protein>
<dbReference type="EMBL" id="WJBC01000037">
    <property type="protein sequence ID" value="MBC3805600.1"/>
    <property type="molecule type" value="Genomic_DNA"/>
</dbReference>
<evidence type="ECO:0000313" key="2">
    <source>
        <dbReference type="Proteomes" id="UP000603234"/>
    </source>
</evidence>
<reference evidence="1 2" key="1">
    <citation type="journal article" date="2020" name="mSystems">
        <title>Defining Genomic and Predicted Metabolic Features of the Acetobacterium Genus.</title>
        <authorList>
            <person name="Ross D.E."/>
            <person name="Marshall C.W."/>
            <person name="Gulliver D."/>
            <person name="May H.D."/>
            <person name="Norman R.S."/>
        </authorList>
    </citation>
    <scope>NUCLEOTIDE SEQUENCE [LARGE SCALE GENOMIC DNA]</scope>
    <source>
        <strain evidence="1 2">DSM 8238</strain>
    </source>
</reference>